<feature type="transmembrane region" description="Helical" evidence="1">
    <location>
        <begin position="101"/>
        <end position="120"/>
    </location>
</feature>
<dbReference type="RefSeq" id="WP_169233923.1">
    <property type="nucleotide sequence ID" value="NZ_JABBGI010000006.1"/>
</dbReference>
<keyword evidence="3" id="KW-1185">Reference proteome</keyword>
<keyword evidence="1" id="KW-1133">Transmembrane helix</keyword>
<accession>A0A7Y0ALA4</accession>
<name>A0A7Y0ALA4_9FLAO</name>
<feature type="transmembrane region" description="Helical" evidence="1">
    <location>
        <begin position="12"/>
        <end position="32"/>
    </location>
</feature>
<protein>
    <recommendedName>
        <fullName evidence="4">Glycosyltransferase RgtA/B/C/D-like domain-containing protein</fullName>
    </recommendedName>
</protein>
<feature type="transmembrane region" description="Helical" evidence="1">
    <location>
        <begin position="262"/>
        <end position="281"/>
    </location>
</feature>
<dbReference type="EMBL" id="JABBGI010000006">
    <property type="protein sequence ID" value="NML69364.1"/>
    <property type="molecule type" value="Genomic_DNA"/>
</dbReference>
<dbReference type="AlphaFoldDB" id="A0A7Y0ALA4"/>
<keyword evidence="1" id="KW-0812">Transmembrane</keyword>
<organism evidence="2 3">
    <name type="scientific">Chryseobacterium antibioticum</name>
    <dbReference type="NCBI Taxonomy" id="2728847"/>
    <lineage>
        <taxon>Bacteria</taxon>
        <taxon>Pseudomonadati</taxon>
        <taxon>Bacteroidota</taxon>
        <taxon>Flavobacteriia</taxon>
        <taxon>Flavobacteriales</taxon>
        <taxon>Weeksellaceae</taxon>
        <taxon>Chryseobacterium group</taxon>
        <taxon>Chryseobacterium</taxon>
    </lineage>
</organism>
<proteinExistence type="predicted"/>
<sequence>MMTFSPANSKITPFDYTIFFGTIIYFILKVMYSSGELTPDGITYLQQVQDFWHYKANFPLGYPLAIKLLSFFTGSFFVASKLVNILAYIGIVLFSYRKNFFLSQTILVFSFYPFLNLYPISLSEPLYYFFNYLIIYYVYNYTREGFITKHTIYLSTLFFLLISVRFSGIFVLISVLVYLAYLSFKKFHSVRSFIILSTSLSAGALAYLLINYMYCGFALGQRDHLHISPAPLVDFISKISVSILKDFSFLNVIIHKGILHRISVLNIFVGIALVSFCAYIFIKKRKNIDYFNFYLIISLIIVLSGILYSYYTTKIDDTIRIKSNAYLYLILFIALNISKKNIVYAQTFAALILSINSFSVIKYYGEITNYEVKFSKLIQGCKDRKVDILYKKIQNSNEKNHSAVLRFKAFLIDKEYIIVESNGGQQNGSACQVLTSEIINQK</sequence>
<gene>
    <name evidence="2" type="ORF">HHL23_06100</name>
</gene>
<feature type="transmembrane region" description="Helical" evidence="1">
    <location>
        <begin position="344"/>
        <end position="365"/>
    </location>
</feature>
<evidence type="ECO:0000313" key="3">
    <source>
        <dbReference type="Proteomes" id="UP000544054"/>
    </source>
</evidence>
<evidence type="ECO:0000256" key="1">
    <source>
        <dbReference type="SAM" id="Phobius"/>
    </source>
</evidence>
<dbReference type="Proteomes" id="UP000544054">
    <property type="component" value="Unassembled WGS sequence"/>
</dbReference>
<feature type="transmembrane region" description="Helical" evidence="1">
    <location>
        <begin position="323"/>
        <end position="338"/>
    </location>
</feature>
<evidence type="ECO:0000313" key="2">
    <source>
        <dbReference type="EMBL" id="NML69364.1"/>
    </source>
</evidence>
<feature type="transmembrane region" description="Helical" evidence="1">
    <location>
        <begin position="193"/>
        <end position="214"/>
    </location>
</feature>
<feature type="transmembrane region" description="Helical" evidence="1">
    <location>
        <begin position="68"/>
        <end position="94"/>
    </location>
</feature>
<comment type="caution">
    <text evidence="2">The sequence shown here is derived from an EMBL/GenBank/DDBJ whole genome shotgun (WGS) entry which is preliminary data.</text>
</comment>
<keyword evidence="1" id="KW-0472">Membrane</keyword>
<evidence type="ECO:0008006" key="4">
    <source>
        <dbReference type="Google" id="ProtNLM"/>
    </source>
</evidence>
<reference evidence="2 3" key="1">
    <citation type="submission" date="2020-04" db="EMBL/GenBank/DDBJ databases">
        <title>Chryseobacterium sp. RP-3-3 sp. nov., isolated from Jeju soil.</title>
        <authorList>
            <person name="Dahal R.H."/>
        </authorList>
    </citation>
    <scope>NUCLEOTIDE SEQUENCE [LARGE SCALE GENOMIC DNA]</scope>
    <source>
        <strain evidence="2 3">RP-3-3</strain>
    </source>
</reference>
<feature type="transmembrane region" description="Helical" evidence="1">
    <location>
        <begin position="293"/>
        <end position="311"/>
    </location>
</feature>
<feature type="transmembrane region" description="Helical" evidence="1">
    <location>
        <begin position="154"/>
        <end position="181"/>
    </location>
</feature>
<feature type="transmembrane region" description="Helical" evidence="1">
    <location>
        <begin position="126"/>
        <end position="142"/>
    </location>
</feature>